<sequence>MTGTPAHDGADRLTHVDQVRVTYHEIRSPWSEEDRTPQHSLLLMVSPSGPVDLDELRRLAEMIPGGPDYILDQNVHHHSWGADATVVEFVVQAAASGVIGSIGWEALKSFARAVTGGRKSEPPRPLEESEARGWAEQMAVRRFPDLVLDDLVVRRVELREPNATVTLGCRDGSTVTVELEIQDGLIALGAVARDYPSP</sequence>
<accession>A0A318RQQ3</accession>
<dbReference type="EMBL" id="QJSP01000003">
    <property type="protein sequence ID" value="PYE19244.1"/>
    <property type="molecule type" value="Genomic_DNA"/>
</dbReference>
<name>A0A318RQQ3_WILLI</name>
<proteinExistence type="predicted"/>
<reference evidence="1 2" key="1">
    <citation type="submission" date="2018-06" db="EMBL/GenBank/DDBJ databases">
        <title>Genomic Encyclopedia of Type Strains, Phase IV (KMG-IV): sequencing the most valuable type-strain genomes for metagenomic binning, comparative biology and taxonomic classification.</title>
        <authorList>
            <person name="Goeker M."/>
        </authorList>
    </citation>
    <scope>NUCLEOTIDE SEQUENCE [LARGE SCALE GENOMIC DNA]</scope>
    <source>
        <strain evidence="1 2">DSM 45521</strain>
    </source>
</reference>
<evidence type="ECO:0000313" key="1">
    <source>
        <dbReference type="EMBL" id="PYE19244.1"/>
    </source>
</evidence>
<comment type="caution">
    <text evidence="1">The sequence shown here is derived from an EMBL/GenBank/DDBJ whole genome shotgun (WGS) entry which is preliminary data.</text>
</comment>
<keyword evidence="2" id="KW-1185">Reference proteome</keyword>
<protein>
    <submittedName>
        <fullName evidence="1">Uncharacterized protein</fullName>
    </submittedName>
</protein>
<dbReference type="Proteomes" id="UP000247591">
    <property type="component" value="Unassembled WGS sequence"/>
</dbReference>
<evidence type="ECO:0000313" key="2">
    <source>
        <dbReference type="Proteomes" id="UP000247591"/>
    </source>
</evidence>
<dbReference type="AlphaFoldDB" id="A0A318RQQ3"/>
<gene>
    <name evidence="1" type="ORF">DFR67_103155</name>
</gene>
<organism evidence="1 2">
    <name type="scientific">Williamsia limnetica</name>
    <dbReference type="NCBI Taxonomy" id="882452"/>
    <lineage>
        <taxon>Bacteria</taxon>
        <taxon>Bacillati</taxon>
        <taxon>Actinomycetota</taxon>
        <taxon>Actinomycetes</taxon>
        <taxon>Mycobacteriales</taxon>
        <taxon>Nocardiaceae</taxon>
        <taxon>Williamsia</taxon>
    </lineage>
</organism>